<dbReference type="EMBL" id="AMQN01002995">
    <property type="status" value="NOT_ANNOTATED_CDS"/>
    <property type="molecule type" value="Genomic_DNA"/>
</dbReference>
<feature type="domain" description="BEACH" evidence="4">
    <location>
        <begin position="335"/>
        <end position="611"/>
    </location>
</feature>
<keyword evidence="8" id="KW-1185">Reference proteome</keyword>
<dbReference type="PANTHER" id="PTHR13743:SF112">
    <property type="entry name" value="BEACH DOMAIN-CONTAINING PROTEIN"/>
    <property type="match status" value="1"/>
</dbReference>
<dbReference type="EMBL" id="AMQN01002996">
    <property type="status" value="NOT_ANNOTATED_CDS"/>
    <property type="molecule type" value="Genomic_DNA"/>
</dbReference>
<evidence type="ECO:0000313" key="7">
    <source>
        <dbReference type="EnsemblMetazoa" id="CapteP18825"/>
    </source>
</evidence>
<evidence type="ECO:0000259" key="4">
    <source>
        <dbReference type="PROSITE" id="PS50197"/>
    </source>
</evidence>
<evidence type="ECO:0000313" key="6">
    <source>
        <dbReference type="EMBL" id="ELT90958.1"/>
    </source>
</evidence>
<keyword evidence="1 3" id="KW-0853">WD repeat</keyword>
<dbReference type="STRING" id="283909.R7TB50"/>
<reference evidence="7" key="3">
    <citation type="submission" date="2015-06" db="UniProtKB">
        <authorList>
            <consortium name="EnsemblMetazoa"/>
        </authorList>
    </citation>
    <scope>IDENTIFICATION</scope>
</reference>
<dbReference type="InterPro" id="IPR015943">
    <property type="entry name" value="WD40/YVTN_repeat-like_dom_sf"/>
</dbReference>
<dbReference type="PROSITE" id="PS51783">
    <property type="entry name" value="PH_BEACH"/>
    <property type="match status" value="1"/>
</dbReference>
<dbReference type="GO" id="GO:0005829">
    <property type="term" value="C:cytosol"/>
    <property type="evidence" value="ECO:0007669"/>
    <property type="project" value="TreeGrafter"/>
</dbReference>
<evidence type="ECO:0000313" key="8">
    <source>
        <dbReference type="Proteomes" id="UP000014760"/>
    </source>
</evidence>
<dbReference type="CDD" id="cd06071">
    <property type="entry name" value="Beach"/>
    <property type="match status" value="1"/>
</dbReference>
<dbReference type="InterPro" id="IPR011993">
    <property type="entry name" value="PH-like_dom_sf"/>
</dbReference>
<dbReference type="HOGENOM" id="CLU_000218_5_0_1"/>
<dbReference type="PANTHER" id="PTHR13743">
    <property type="entry name" value="BEIGE/BEACH-RELATED"/>
    <property type="match status" value="1"/>
</dbReference>
<dbReference type="Pfam" id="PF20426">
    <property type="entry name" value="NBCH_WD40"/>
    <property type="match status" value="1"/>
</dbReference>
<dbReference type="PROSITE" id="PS50197">
    <property type="entry name" value="BEACH"/>
    <property type="match status" value="1"/>
</dbReference>
<evidence type="ECO:0000256" key="3">
    <source>
        <dbReference type="PROSITE-ProRule" id="PRU00221"/>
    </source>
</evidence>
<dbReference type="Gene3D" id="1.10.1540.10">
    <property type="entry name" value="BEACH domain"/>
    <property type="match status" value="1"/>
</dbReference>
<dbReference type="SUPFAM" id="SSF81837">
    <property type="entry name" value="BEACH domain"/>
    <property type="match status" value="1"/>
</dbReference>
<keyword evidence="2" id="KW-0677">Repeat</keyword>
<dbReference type="EnsemblMetazoa" id="CapteT18825">
    <property type="protein sequence ID" value="CapteP18825"/>
    <property type="gene ID" value="CapteG18825"/>
</dbReference>
<gene>
    <name evidence="6" type="ORF">CAPTEDRAFT_18825</name>
</gene>
<dbReference type="GO" id="GO:0019901">
    <property type="term" value="F:protein kinase binding"/>
    <property type="evidence" value="ECO:0007669"/>
    <property type="project" value="TreeGrafter"/>
</dbReference>
<evidence type="ECO:0000256" key="2">
    <source>
        <dbReference type="ARBA" id="ARBA00022737"/>
    </source>
</evidence>
<feature type="domain" description="BEACH-type PH" evidence="5">
    <location>
        <begin position="227"/>
        <end position="322"/>
    </location>
</feature>
<dbReference type="Pfam" id="PF02138">
    <property type="entry name" value="Beach"/>
    <property type="match status" value="1"/>
</dbReference>
<sequence>METLLPKLPSTEAPSFFEEFQKYCQQEEWMIFMRRQVIPSSEQYDANIFEKLRVQMTTFMGECHEAMMIASHLRSRERGESKLKFQEELLDSFHKKTKAEERRYQNVRTQLRQQQKYALRQWRSRWAFYSGDRGIWFDGSKPNAPFWKLSSLENSHRMRPKLIPNYNYDPHLEASALRDNIGSENESKDLLSLAFAKEALCRDEDIGDDRLGDEEWNLISAANAQGQEEVKVKLSVDCELVTIMDVTRGQLEVTNTHVYFLDCSPQKLEGQDFKWSLSQLREIHFRRYNLRRSALEFFLVDQSNYFLNFKKQDRNKVYSNILRLRPPNLIYATTRSPTELLKDSDLTRKWLQREISNFEYLMHLNTIAGRTYNDLSQYPVFPWILSNYDSDTLDLDDVSNYRDLSKPIGTINPKTEAEVREKYEHFEDPTGSIPNHAFLDPHGALHNTAYTAAGGKANRQFHSIASTWQSQIENANDVKELVPEFFYLPEFLENINDFDLGRLQNGHERVDDVVLPRWAVSSYDFINKHNRALESEYVSAHLHEWIDLIFGYKQRGPAAAEALNVFYYCTYEGAVDLDSISDPVRRKALEGMINNFGQTPTQLLKDPHPKRMTFDEAITKAGKSDRPLSVFLFLKELATFFVEGAPKEDPVVFICVPKNQVKSFITTVTADSMVVVTQHGVCGIHSWLPYNKSISHFYTFEKDTSMFSRKLQRTLGTLFAPGVSISPWLFAVTHDAKLVLSGGHWDNSLCVYSVPRSKTIASIVRHNNIITCLALDNCGKHLITGSRDATCIIWDVMQDKYGISTGISTQPLQVLCGHDAEVTAVAISIELDMAVSGSKDGTVIIYTVRKGTYMRTLRPPHEKGWRLSVQMLAISEVGHVCVYCQHRSIQNPSQEKLTLHLYSINGKHMSMESIHVPISHMIISGNHLVFGNKQGVLIIKELFGLRTLSSMPLHVPITCLAVTNGNSHILLGLRDGNILIIGIKRQPEVKPIMG</sequence>
<dbReference type="GO" id="GO:0016020">
    <property type="term" value="C:membrane"/>
    <property type="evidence" value="ECO:0007669"/>
    <property type="project" value="TreeGrafter"/>
</dbReference>
<dbReference type="GO" id="GO:0008104">
    <property type="term" value="P:intracellular protein localization"/>
    <property type="evidence" value="ECO:0007669"/>
    <property type="project" value="TreeGrafter"/>
</dbReference>
<dbReference type="OrthoDB" id="26681at2759"/>
<evidence type="ECO:0008006" key="9">
    <source>
        <dbReference type="Google" id="ProtNLM"/>
    </source>
</evidence>
<feature type="repeat" description="WD" evidence="3">
    <location>
        <begin position="763"/>
        <end position="796"/>
    </location>
</feature>
<dbReference type="Pfam" id="PF16057">
    <property type="entry name" value="DUF4800"/>
    <property type="match status" value="1"/>
</dbReference>
<dbReference type="InterPro" id="IPR050865">
    <property type="entry name" value="BEACH_Domain"/>
</dbReference>
<dbReference type="SUPFAM" id="SSF50978">
    <property type="entry name" value="WD40 repeat-like"/>
    <property type="match status" value="1"/>
</dbReference>
<dbReference type="InterPro" id="IPR036372">
    <property type="entry name" value="BEACH_dom_sf"/>
</dbReference>
<dbReference type="EMBL" id="KB310691">
    <property type="protein sequence ID" value="ELT90958.1"/>
    <property type="molecule type" value="Genomic_DNA"/>
</dbReference>
<feature type="repeat" description="WD" evidence="3">
    <location>
        <begin position="815"/>
        <end position="856"/>
    </location>
</feature>
<dbReference type="SMART" id="SM01026">
    <property type="entry name" value="Beach"/>
    <property type="match status" value="1"/>
</dbReference>
<dbReference type="PROSITE" id="PS00678">
    <property type="entry name" value="WD_REPEATS_1"/>
    <property type="match status" value="1"/>
</dbReference>
<dbReference type="OMA" id="WSIQANQ"/>
<dbReference type="InterPro" id="IPR023362">
    <property type="entry name" value="PH-BEACH_dom"/>
</dbReference>
<dbReference type="PROSITE" id="PS50082">
    <property type="entry name" value="WD_REPEATS_2"/>
    <property type="match status" value="2"/>
</dbReference>
<accession>R7TB50</accession>
<reference evidence="6 8" key="2">
    <citation type="journal article" date="2013" name="Nature">
        <title>Insights into bilaterian evolution from three spiralian genomes.</title>
        <authorList>
            <person name="Simakov O."/>
            <person name="Marletaz F."/>
            <person name="Cho S.J."/>
            <person name="Edsinger-Gonzales E."/>
            <person name="Havlak P."/>
            <person name="Hellsten U."/>
            <person name="Kuo D.H."/>
            <person name="Larsson T."/>
            <person name="Lv J."/>
            <person name="Arendt D."/>
            <person name="Savage R."/>
            <person name="Osoegawa K."/>
            <person name="de Jong P."/>
            <person name="Grimwood J."/>
            <person name="Chapman J.A."/>
            <person name="Shapiro H."/>
            <person name="Aerts A."/>
            <person name="Otillar R.P."/>
            <person name="Terry A.Y."/>
            <person name="Boore J.L."/>
            <person name="Grigoriev I.V."/>
            <person name="Lindberg D.R."/>
            <person name="Seaver E.C."/>
            <person name="Weisblat D.A."/>
            <person name="Putnam N.H."/>
            <person name="Rokhsar D.S."/>
        </authorList>
    </citation>
    <scope>NUCLEOTIDE SEQUENCE</scope>
    <source>
        <strain evidence="6 8">I ESC-2004</strain>
    </source>
</reference>
<dbReference type="InterPro" id="IPR019775">
    <property type="entry name" value="WD40_repeat_CS"/>
</dbReference>
<dbReference type="EMBL" id="AMQN01002997">
    <property type="status" value="NOT_ANNOTATED_CDS"/>
    <property type="molecule type" value="Genomic_DNA"/>
</dbReference>
<organism evidence="6">
    <name type="scientific">Capitella teleta</name>
    <name type="common">Polychaete worm</name>
    <dbReference type="NCBI Taxonomy" id="283909"/>
    <lineage>
        <taxon>Eukaryota</taxon>
        <taxon>Metazoa</taxon>
        <taxon>Spiralia</taxon>
        <taxon>Lophotrochozoa</taxon>
        <taxon>Annelida</taxon>
        <taxon>Polychaeta</taxon>
        <taxon>Sedentaria</taxon>
        <taxon>Scolecida</taxon>
        <taxon>Capitellidae</taxon>
        <taxon>Capitella</taxon>
    </lineage>
</organism>
<dbReference type="AlphaFoldDB" id="R7TB50"/>
<dbReference type="Gene3D" id="2.30.29.30">
    <property type="entry name" value="Pleckstrin-homology domain (PH domain)/Phosphotyrosine-binding domain (PTB)"/>
    <property type="match status" value="1"/>
</dbReference>
<dbReference type="PROSITE" id="PS50294">
    <property type="entry name" value="WD_REPEATS_REGION"/>
    <property type="match status" value="1"/>
</dbReference>
<dbReference type="Gene3D" id="2.130.10.10">
    <property type="entry name" value="YVTN repeat-like/Quinoprotein amine dehydrogenase"/>
    <property type="match status" value="1"/>
</dbReference>
<dbReference type="Pfam" id="PF14844">
    <property type="entry name" value="PH_BEACH"/>
    <property type="match status" value="1"/>
</dbReference>
<dbReference type="SMART" id="SM00320">
    <property type="entry name" value="WD40"/>
    <property type="match status" value="4"/>
</dbReference>
<dbReference type="InterPro" id="IPR046851">
    <property type="entry name" value="NBCH_WD40"/>
</dbReference>
<dbReference type="SUPFAM" id="SSF50729">
    <property type="entry name" value="PH domain-like"/>
    <property type="match status" value="1"/>
</dbReference>
<evidence type="ECO:0000256" key="1">
    <source>
        <dbReference type="ARBA" id="ARBA00022574"/>
    </source>
</evidence>
<dbReference type="InterPro" id="IPR000409">
    <property type="entry name" value="BEACH_dom"/>
</dbReference>
<reference evidence="8" key="1">
    <citation type="submission" date="2012-12" db="EMBL/GenBank/DDBJ databases">
        <authorList>
            <person name="Hellsten U."/>
            <person name="Grimwood J."/>
            <person name="Chapman J.A."/>
            <person name="Shapiro H."/>
            <person name="Aerts A."/>
            <person name="Otillar R.P."/>
            <person name="Terry A.Y."/>
            <person name="Boore J.L."/>
            <person name="Simakov O."/>
            <person name="Marletaz F."/>
            <person name="Cho S.-J."/>
            <person name="Edsinger-Gonzales E."/>
            <person name="Havlak P."/>
            <person name="Kuo D.-H."/>
            <person name="Larsson T."/>
            <person name="Lv J."/>
            <person name="Arendt D."/>
            <person name="Savage R."/>
            <person name="Osoegawa K."/>
            <person name="de Jong P."/>
            <person name="Lindberg D.R."/>
            <person name="Seaver E.C."/>
            <person name="Weisblat D.A."/>
            <person name="Putnam N.H."/>
            <person name="Grigoriev I.V."/>
            <person name="Rokhsar D.S."/>
        </authorList>
    </citation>
    <scope>NUCLEOTIDE SEQUENCE</scope>
    <source>
        <strain evidence="8">I ESC-2004</strain>
    </source>
</reference>
<dbReference type="CDD" id="cd01201">
    <property type="entry name" value="PH_BEACH"/>
    <property type="match status" value="1"/>
</dbReference>
<evidence type="ECO:0000259" key="5">
    <source>
        <dbReference type="PROSITE" id="PS51783"/>
    </source>
</evidence>
<protein>
    <recommendedName>
        <fullName evidence="9">BEACH domain-containing protein</fullName>
    </recommendedName>
</protein>
<dbReference type="InterPro" id="IPR036322">
    <property type="entry name" value="WD40_repeat_dom_sf"/>
</dbReference>
<dbReference type="Proteomes" id="UP000014760">
    <property type="component" value="Unassembled WGS sequence"/>
</dbReference>
<dbReference type="InterPro" id="IPR001680">
    <property type="entry name" value="WD40_rpt"/>
</dbReference>
<name>R7TB50_CAPTE</name>
<proteinExistence type="predicted"/>